<proteinExistence type="predicted"/>
<reference evidence="2 3" key="1">
    <citation type="submission" date="2019-01" db="EMBL/GenBank/DDBJ databases">
        <title>Ktedonosporobacter rubrisoli SCAWS-G2.</title>
        <authorList>
            <person name="Huang Y."/>
            <person name="Yan B."/>
        </authorList>
    </citation>
    <scope>NUCLEOTIDE SEQUENCE [LARGE SCALE GENOMIC DNA]</scope>
    <source>
        <strain evidence="2 3">SCAWS-G2</strain>
    </source>
</reference>
<dbReference type="SUPFAM" id="SSF54427">
    <property type="entry name" value="NTF2-like"/>
    <property type="match status" value="1"/>
</dbReference>
<feature type="domain" description="SnoaL-like" evidence="1">
    <location>
        <begin position="12"/>
        <end position="112"/>
    </location>
</feature>
<evidence type="ECO:0000259" key="1">
    <source>
        <dbReference type="Pfam" id="PF12680"/>
    </source>
</evidence>
<gene>
    <name evidence="2" type="ORF">EPA93_16435</name>
</gene>
<dbReference type="Pfam" id="PF12680">
    <property type="entry name" value="SnoaL_2"/>
    <property type="match status" value="1"/>
</dbReference>
<evidence type="ECO:0000313" key="2">
    <source>
        <dbReference type="EMBL" id="QBD77492.1"/>
    </source>
</evidence>
<dbReference type="OrthoDB" id="459617at2"/>
<dbReference type="Proteomes" id="UP000290365">
    <property type="component" value="Chromosome"/>
</dbReference>
<name>A0A4P6JQR0_KTERU</name>
<organism evidence="2 3">
    <name type="scientific">Ktedonosporobacter rubrisoli</name>
    <dbReference type="NCBI Taxonomy" id="2509675"/>
    <lineage>
        <taxon>Bacteria</taxon>
        <taxon>Bacillati</taxon>
        <taxon>Chloroflexota</taxon>
        <taxon>Ktedonobacteria</taxon>
        <taxon>Ktedonobacterales</taxon>
        <taxon>Ktedonosporobacteraceae</taxon>
        <taxon>Ktedonosporobacter</taxon>
    </lineage>
</organism>
<accession>A0A4P6JQR0</accession>
<evidence type="ECO:0000313" key="3">
    <source>
        <dbReference type="Proteomes" id="UP000290365"/>
    </source>
</evidence>
<dbReference type="KEGG" id="kbs:EPA93_16435"/>
<dbReference type="EMBL" id="CP035758">
    <property type="protein sequence ID" value="QBD77492.1"/>
    <property type="molecule type" value="Genomic_DNA"/>
</dbReference>
<protein>
    <submittedName>
        <fullName evidence="2">Nuclear transport factor 2 family protein</fullName>
    </submittedName>
</protein>
<sequence>MISQEVIKDTISAYFAANRAMDVEGFVAMFAQDAAIYNAGEVSPLVGLEAVRQVAIQSIIPFSKMEIEIKRMFTVGNGAAVFYSGAMTAKNGRSANVEGIDVFEINEQGKIQSIRFYIDLAAIVALF</sequence>
<dbReference type="AlphaFoldDB" id="A0A4P6JQR0"/>
<dbReference type="RefSeq" id="WP_129888548.1">
    <property type="nucleotide sequence ID" value="NZ_CP035758.1"/>
</dbReference>
<keyword evidence="3" id="KW-1185">Reference proteome</keyword>
<dbReference type="Gene3D" id="3.10.450.50">
    <property type="match status" value="1"/>
</dbReference>
<dbReference type="InterPro" id="IPR037401">
    <property type="entry name" value="SnoaL-like"/>
</dbReference>
<dbReference type="InterPro" id="IPR032710">
    <property type="entry name" value="NTF2-like_dom_sf"/>
</dbReference>